<dbReference type="AlphaFoldDB" id="A0A2G9TKB9"/>
<feature type="chain" id="PRO_5013425508" description="Metalloendopeptidase" evidence="3">
    <location>
        <begin position="19"/>
        <end position="196"/>
    </location>
</feature>
<comment type="cofactor">
    <cofactor evidence="2 3">
        <name>Zn(2+)</name>
        <dbReference type="ChEBI" id="CHEBI:29105"/>
    </cofactor>
    <text evidence="2 3">Binds 1 zinc ion per subunit.</text>
</comment>
<dbReference type="Proteomes" id="UP000230423">
    <property type="component" value="Unassembled WGS sequence"/>
</dbReference>
<dbReference type="PANTHER" id="PTHR10127">
    <property type="entry name" value="DISCOIDIN, CUB, EGF, LAMININ , AND ZINC METALLOPROTEASE DOMAIN CONTAINING"/>
    <property type="match status" value="1"/>
</dbReference>
<evidence type="ECO:0000256" key="3">
    <source>
        <dbReference type="RuleBase" id="RU361183"/>
    </source>
</evidence>
<keyword evidence="2 3" id="KW-0482">Metalloprotease</keyword>
<organism evidence="5 6">
    <name type="scientific">Teladorsagia circumcincta</name>
    <name type="common">Brown stomach worm</name>
    <name type="synonym">Ostertagia circumcincta</name>
    <dbReference type="NCBI Taxonomy" id="45464"/>
    <lineage>
        <taxon>Eukaryota</taxon>
        <taxon>Metazoa</taxon>
        <taxon>Ecdysozoa</taxon>
        <taxon>Nematoda</taxon>
        <taxon>Chromadorea</taxon>
        <taxon>Rhabditida</taxon>
        <taxon>Rhabditina</taxon>
        <taxon>Rhabditomorpha</taxon>
        <taxon>Strongyloidea</taxon>
        <taxon>Trichostrongylidae</taxon>
        <taxon>Teladorsagia</taxon>
    </lineage>
</organism>
<feature type="binding site" evidence="2">
    <location>
        <position position="100"/>
    </location>
    <ligand>
        <name>Zn(2+)</name>
        <dbReference type="ChEBI" id="CHEBI:29105"/>
        <note>catalytic</note>
    </ligand>
</feature>
<dbReference type="PROSITE" id="PS51864">
    <property type="entry name" value="ASTACIN"/>
    <property type="match status" value="1"/>
</dbReference>
<feature type="binding site" evidence="2">
    <location>
        <position position="90"/>
    </location>
    <ligand>
        <name>Zn(2+)</name>
        <dbReference type="ChEBI" id="CHEBI:29105"/>
        <note>catalytic</note>
    </ligand>
</feature>
<keyword evidence="2 3" id="KW-0862">Zinc</keyword>
<evidence type="ECO:0000256" key="2">
    <source>
        <dbReference type="PROSITE-ProRule" id="PRU01211"/>
    </source>
</evidence>
<keyword evidence="3" id="KW-0732">Signal</keyword>
<feature type="non-terminal residue" evidence="5">
    <location>
        <position position="196"/>
    </location>
</feature>
<evidence type="ECO:0000259" key="4">
    <source>
        <dbReference type="PROSITE" id="PS51864"/>
    </source>
</evidence>
<dbReference type="PRINTS" id="PR00480">
    <property type="entry name" value="ASTACIN"/>
</dbReference>
<sequence>MKILVLAALAAVFEEAKAAFRKAAQLWRDNTCIDIEEYEVPKVKGSGKLPRDLLAVVNGDGCVSKVGKEGIGPQTLTLGEGCESVGIAAHEIGHALGFFHTQARHDRDEFITVHEENIKHDWRLDFGKQDEETNNNYELTYDYGSIMHYGSRSPNAAIDDSKRIMEAKDGNYTETLGSDIISFYDILMMNKLYECL</sequence>
<dbReference type="EMBL" id="KZ361228">
    <property type="protein sequence ID" value="PIO58421.1"/>
    <property type="molecule type" value="Genomic_DNA"/>
</dbReference>
<dbReference type="InterPro" id="IPR024079">
    <property type="entry name" value="MetalloPept_cat_dom_sf"/>
</dbReference>
<feature type="domain" description="Peptidase M12A" evidence="4">
    <location>
        <begin position="1"/>
        <end position="196"/>
    </location>
</feature>
<name>A0A2G9TKB9_TELCI</name>
<evidence type="ECO:0000313" key="6">
    <source>
        <dbReference type="Proteomes" id="UP000230423"/>
    </source>
</evidence>
<dbReference type="OrthoDB" id="5913174at2759"/>
<dbReference type="GO" id="GO:0006508">
    <property type="term" value="P:proteolysis"/>
    <property type="evidence" value="ECO:0007669"/>
    <property type="project" value="UniProtKB-KW"/>
</dbReference>
<dbReference type="Pfam" id="PF01400">
    <property type="entry name" value="Astacin"/>
    <property type="match status" value="1"/>
</dbReference>
<dbReference type="InterPro" id="IPR001506">
    <property type="entry name" value="Peptidase_M12A"/>
</dbReference>
<feature type="active site" evidence="2">
    <location>
        <position position="91"/>
    </location>
</feature>
<keyword evidence="2 3" id="KW-0479">Metal-binding</keyword>
<proteinExistence type="predicted"/>
<feature type="binding site" evidence="2">
    <location>
        <position position="94"/>
    </location>
    <ligand>
        <name>Zn(2+)</name>
        <dbReference type="ChEBI" id="CHEBI:29105"/>
        <note>catalytic</note>
    </ligand>
</feature>
<gene>
    <name evidence="5" type="ORF">TELCIR_20145</name>
</gene>
<dbReference type="GO" id="GO:0008270">
    <property type="term" value="F:zinc ion binding"/>
    <property type="evidence" value="ECO:0007669"/>
    <property type="project" value="UniProtKB-UniRule"/>
</dbReference>
<dbReference type="GO" id="GO:0004222">
    <property type="term" value="F:metalloendopeptidase activity"/>
    <property type="evidence" value="ECO:0007669"/>
    <property type="project" value="UniProtKB-UniRule"/>
</dbReference>
<dbReference type="EC" id="3.4.24.-" evidence="3"/>
<dbReference type="CDD" id="cd04280">
    <property type="entry name" value="ZnMc_astacin_like"/>
    <property type="match status" value="1"/>
</dbReference>
<dbReference type="Gene3D" id="3.40.390.10">
    <property type="entry name" value="Collagenase (Catalytic Domain)"/>
    <property type="match status" value="1"/>
</dbReference>
<keyword evidence="1" id="KW-1015">Disulfide bond</keyword>
<dbReference type="SUPFAM" id="SSF55486">
    <property type="entry name" value="Metalloproteases ('zincins'), catalytic domain"/>
    <property type="match status" value="1"/>
</dbReference>
<dbReference type="InterPro" id="IPR006026">
    <property type="entry name" value="Peptidase_Metallo"/>
</dbReference>
<evidence type="ECO:0000256" key="1">
    <source>
        <dbReference type="ARBA" id="ARBA00023157"/>
    </source>
</evidence>
<protein>
    <recommendedName>
        <fullName evidence="3">Metalloendopeptidase</fullName>
        <ecNumber evidence="3">3.4.24.-</ecNumber>
    </recommendedName>
</protein>
<keyword evidence="2 3" id="KW-0378">Hydrolase</keyword>
<keyword evidence="6" id="KW-1185">Reference proteome</keyword>
<comment type="caution">
    <text evidence="2">Lacks conserved residue(s) required for the propagation of feature annotation.</text>
</comment>
<dbReference type="InterPro" id="IPR034035">
    <property type="entry name" value="Astacin-like_dom"/>
</dbReference>
<keyword evidence="2 3" id="KW-0645">Protease</keyword>
<reference evidence="5 6" key="1">
    <citation type="submission" date="2015-09" db="EMBL/GenBank/DDBJ databases">
        <title>Draft genome of the parasitic nematode Teladorsagia circumcincta isolate WARC Sus (inbred).</title>
        <authorList>
            <person name="Mitreva M."/>
        </authorList>
    </citation>
    <scope>NUCLEOTIDE SEQUENCE [LARGE SCALE GENOMIC DNA]</scope>
    <source>
        <strain evidence="5 6">S</strain>
    </source>
</reference>
<dbReference type="PANTHER" id="PTHR10127:SF793">
    <property type="entry name" value="ZINC METALLOPROTEINASE NAS-31"/>
    <property type="match status" value="1"/>
</dbReference>
<feature type="signal peptide" evidence="3">
    <location>
        <begin position="1"/>
        <end position="18"/>
    </location>
</feature>
<dbReference type="SMART" id="SM00235">
    <property type="entry name" value="ZnMc"/>
    <property type="match status" value="1"/>
</dbReference>
<accession>A0A2G9TKB9</accession>
<evidence type="ECO:0000313" key="5">
    <source>
        <dbReference type="EMBL" id="PIO58421.1"/>
    </source>
</evidence>